<proteinExistence type="predicted"/>
<dbReference type="OrthoDB" id="5430844at2"/>
<dbReference type="RefSeq" id="WP_036581682.1">
    <property type="nucleotide sequence ID" value="NZ_KK082152.1"/>
</dbReference>
<gene>
    <name evidence="1" type="ORF">BG53_01870</name>
</gene>
<keyword evidence="2" id="KW-1185">Reference proteome</keyword>
<evidence type="ECO:0008006" key="3">
    <source>
        <dbReference type="Google" id="ProtNLM"/>
    </source>
</evidence>
<protein>
    <recommendedName>
        <fullName evidence="3">Aldolase</fullName>
    </recommendedName>
</protein>
<organism evidence="1 2">
    <name type="scientific">Paenibacillus darwinianus</name>
    <dbReference type="NCBI Taxonomy" id="1380763"/>
    <lineage>
        <taxon>Bacteria</taxon>
        <taxon>Bacillati</taxon>
        <taxon>Bacillota</taxon>
        <taxon>Bacilli</taxon>
        <taxon>Bacillales</taxon>
        <taxon>Paenibacillaceae</taxon>
        <taxon>Paenibacillus</taxon>
    </lineage>
</organism>
<dbReference type="InterPro" id="IPR027417">
    <property type="entry name" value="P-loop_NTPase"/>
</dbReference>
<name>A0A9W5S0H2_9BACL</name>
<dbReference type="Gene3D" id="3.40.50.300">
    <property type="entry name" value="P-loop containing nucleotide triphosphate hydrolases"/>
    <property type="match status" value="1"/>
</dbReference>
<comment type="caution">
    <text evidence="1">The sequence shown here is derived from an EMBL/GenBank/DDBJ whole genome shotgun (WGS) entry which is preliminary data.</text>
</comment>
<dbReference type="EMBL" id="JFHU01000125">
    <property type="protein sequence ID" value="EXX88496.1"/>
    <property type="molecule type" value="Genomic_DNA"/>
</dbReference>
<evidence type="ECO:0000313" key="2">
    <source>
        <dbReference type="Proteomes" id="UP000053750"/>
    </source>
</evidence>
<dbReference type="SUPFAM" id="SSF53795">
    <property type="entry name" value="PEP carboxykinase-like"/>
    <property type="match status" value="1"/>
</dbReference>
<dbReference type="Proteomes" id="UP000053750">
    <property type="component" value="Unassembled WGS sequence"/>
</dbReference>
<reference evidence="1 2" key="1">
    <citation type="submission" date="2014-02" db="EMBL/GenBank/DDBJ databases">
        <title>Genome sequence of Paenibacillus darwinianus reveals adaptive mechanisms for survival in Antarctic soils.</title>
        <authorList>
            <person name="Dsouza M."/>
            <person name="Taylor M.W."/>
            <person name="Turner S.J."/>
            <person name="Aislabie J."/>
        </authorList>
    </citation>
    <scope>NUCLEOTIDE SEQUENCE [LARGE SCALE GENOMIC DNA]</scope>
    <source>
        <strain evidence="1 2">CE1</strain>
    </source>
</reference>
<accession>A0A9W5S0H2</accession>
<evidence type="ECO:0000313" key="1">
    <source>
        <dbReference type="EMBL" id="EXX88496.1"/>
    </source>
</evidence>
<dbReference type="AlphaFoldDB" id="A0A9W5S0H2"/>
<sequence>MPNAEFQTKHFRIGHADIQIGSSDETLLAMSAVWLSEFEVEAAGAAEDAIRVSLIGYEQDEAIPFRIPAQAELTFENDFSRYYRHEGLWIVDFHELGLMTVNRSAYEIIGHAYSNSCRESIWRFEDFMHPLLELLRQKGLYPHHAAAVSLDGNGLLLAGKSGRGKSTLSADLLDRGFDFMADDRCFLRAEADGGVEMIGFYEPFKVFASNIAHIPALRSIEGLSAEERVKNRLDMRLYYPRQFKRTSRLNAILFPYWAPGEASRLEPMAPGEALVELLPLTLVCFDAVSAAAHFDFTGRLVSCLPSAKLMLGGDRENWYKLALDFLAQNRRL</sequence>